<accession>A0A1G7WUZ4</accession>
<keyword evidence="1" id="KW-0732">Signal</keyword>
<dbReference type="Proteomes" id="UP000198854">
    <property type="component" value="Unassembled WGS sequence"/>
</dbReference>
<dbReference type="SUPFAM" id="SSF101898">
    <property type="entry name" value="NHL repeat"/>
    <property type="match status" value="1"/>
</dbReference>
<dbReference type="PROSITE" id="PS51257">
    <property type="entry name" value="PROKAR_LIPOPROTEIN"/>
    <property type="match status" value="1"/>
</dbReference>
<organism evidence="2 3">
    <name type="scientific">Vibrio xiamenensis</name>
    <dbReference type="NCBI Taxonomy" id="861298"/>
    <lineage>
        <taxon>Bacteria</taxon>
        <taxon>Pseudomonadati</taxon>
        <taxon>Pseudomonadota</taxon>
        <taxon>Gammaproteobacteria</taxon>
        <taxon>Vibrionales</taxon>
        <taxon>Vibrionaceae</taxon>
        <taxon>Vibrio</taxon>
    </lineage>
</organism>
<evidence type="ECO:0000313" key="3">
    <source>
        <dbReference type="Proteomes" id="UP000198854"/>
    </source>
</evidence>
<name>A0A1G7WUZ4_9VIBR</name>
<dbReference type="STRING" id="861298.SAMN04488136_102182"/>
<keyword evidence="3" id="KW-1185">Reference proteome</keyword>
<proteinExistence type="predicted"/>
<evidence type="ECO:0000313" key="2">
    <source>
        <dbReference type="EMBL" id="SDG75684.1"/>
    </source>
</evidence>
<protein>
    <submittedName>
        <fullName evidence="2">Uncharacterized protein</fullName>
    </submittedName>
</protein>
<feature type="signal peptide" evidence="1">
    <location>
        <begin position="1"/>
        <end position="28"/>
    </location>
</feature>
<sequence length="317" mass="35417">MGKVFKFFLQCILFGSGLLWLSSCTNFSDPPYISSTMTSTLLKDNDINEASGIAISRLNNDVIWVNNDSGNSADIYAVNTKGERLATVTIPDVDEGWLDWEDIASFTMDGKAYLLIADVGDNSETDWRYTLYFVPEPDLSQLEKGAHIEVEPEWRTHFVYEDGPRDCEAVAVDVANKKILLLSKRNEPPVLYKLPLKKIKATKAKRVGTVPTFPMPKERHFRFVDLVGFTNKPTGMDIAADGSGIVVLTYGDAFYYPANGVEDDWLKVLHSEPERIELPPLKQAEGIGFDQTGSRVFVTSERLPTPLLDIDISGLRK</sequence>
<evidence type="ECO:0000256" key="1">
    <source>
        <dbReference type="SAM" id="SignalP"/>
    </source>
</evidence>
<reference evidence="2 3" key="1">
    <citation type="submission" date="2016-10" db="EMBL/GenBank/DDBJ databases">
        <authorList>
            <person name="de Groot N.N."/>
        </authorList>
    </citation>
    <scope>NUCLEOTIDE SEQUENCE [LARGE SCALE GENOMIC DNA]</scope>
    <source>
        <strain evidence="2 3">CGMCC 1.10228</strain>
    </source>
</reference>
<feature type="chain" id="PRO_5011529098" evidence="1">
    <location>
        <begin position="29"/>
        <end position="317"/>
    </location>
</feature>
<dbReference type="EMBL" id="FNDD01000002">
    <property type="protein sequence ID" value="SDG75684.1"/>
    <property type="molecule type" value="Genomic_DNA"/>
</dbReference>
<gene>
    <name evidence="2" type="ORF">SAMN04488136_102182</name>
</gene>
<dbReference type="AlphaFoldDB" id="A0A1G7WUZ4"/>